<dbReference type="PRINTS" id="PR00950">
    <property type="entry name" value="TYPE3IMSPROT"/>
</dbReference>
<evidence type="ECO:0000256" key="8">
    <source>
        <dbReference type="ARBA" id="ARBA00022927"/>
    </source>
</evidence>
<feature type="transmembrane region" description="Helical" evidence="12">
    <location>
        <begin position="98"/>
        <end position="126"/>
    </location>
</feature>
<proteinExistence type="inferred from homology"/>
<dbReference type="GO" id="GO:0044780">
    <property type="term" value="P:bacterial-type flagellum assembly"/>
    <property type="evidence" value="ECO:0007669"/>
    <property type="project" value="InterPro"/>
</dbReference>
<gene>
    <name evidence="12" type="primary">flhB</name>
    <name evidence="13" type="ORF">AWM70_05045</name>
</gene>
<feature type="transmembrane region" description="Helical" evidence="12">
    <location>
        <begin position="42"/>
        <end position="62"/>
    </location>
</feature>
<keyword evidence="13" id="KW-0969">Cilium</keyword>
<keyword evidence="11 12" id="KW-1006">Bacterial flagellum protein export</keyword>
<dbReference type="PANTHER" id="PTHR30531">
    <property type="entry name" value="FLAGELLAR BIOSYNTHETIC PROTEIN FLHB"/>
    <property type="match status" value="1"/>
</dbReference>
<dbReference type="KEGG" id="pyg:AWM70_05045"/>
<keyword evidence="10 12" id="KW-0472">Membrane</keyword>
<reference evidence="13 14" key="1">
    <citation type="submission" date="2016-01" db="EMBL/GenBank/DDBJ databases">
        <title>Complete Genome Sequence of Paenibacillus yonginensis DCY84, a novel Plant Growth-Promoting Bacteria with Elicitation of Induced Systemic Resistance.</title>
        <authorList>
            <person name="Kim Y.J."/>
            <person name="Yang D.C."/>
            <person name="Sukweenadhi J."/>
        </authorList>
    </citation>
    <scope>NUCLEOTIDE SEQUENCE [LARGE SCALE GENOMIC DNA]</scope>
    <source>
        <strain evidence="13 14">DCY84</strain>
    </source>
</reference>
<keyword evidence="13" id="KW-0966">Cell projection</keyword>
<evidence type="ECO:0000256" key="10">
    <source>
        <dbReference type="ARBA" id="ARBA00023136"/>
    </source>
</evidence>
<evidence type="ECO:0000256" key="4">
    <source>
        <dbReference type="ARBA" id="ARBA00022448"/>
    </source>
</evidence>
<keyword evidence="7 12" id="KW-1005">Bacterial flagellum biogenesis</keyword>
<comment type="subcellular location">
    <subcellularLocation>
        <location evidence="1">Cell membrane</location>
        <topology evidence="1">Multi-pass membrane protein</topology>
    </subcellularLocation>
</comment>
<evidence type="ECO:0000313" key="14">
    <source>
        <dbReference type="Proteomes" id="UP000092573"/>
    </source>
</evidence>
<keyword evidence="4 12" id="KW-0813">Transport</keyword>
<evidence type="ECO:0000256" key="3">
    <source>
        <dbReference type="ARBA" id="ARBA00021622"/>
    </source>
</evidence>
<evidence type="ECO:0000256" key="1">
    <source>
        <dbReference type="ARBA" id="ARBA00004651"/>
    </source>
</evidence>
<dbReference type="GO" id="GO:0009306">
    <property type="term" value="P:protein secretion"/>
    <property type="evidence" value="ECO:0007669"/>
    <property type="project" value="InterPro"/>
</dbReference>
<dbReference type="EMBL" id="CP014167">
    <property type="protein sequence ID" value="ANS74014.1"/>
    <property type="molecule type" value="Genomic_DNA"/>
</dbReference>
<dbReference type="NCBIfam" id="TIGR00328">
    <property type="entry name" value="flhB"/>
    <property type="match status" value="1"/>
</dbReference>
<keyword evidence="9 12" id="KW-1133">Transmembrane helix</keyword>
<dbReference type="Pfam" id="PF01312">
    <property type="entry name" value="Bac_export_2"/>
    <property type="match status" value="1"/>
</dbReference>
<dbReference type="GO" id="GO:0005886">
    <property type="term" value="C:plasma membrane"/>
    <property type="evidence" value="ECO:0007669"/>
    <property type="project" value="UniProtKB-SubCell"/>
</dbReference>
<dbReference type="FunFam" id="3.40.1690.10:FF:000001">
    <property type="entry name" value="Flagellar biosynthetic protein FlhB"/>
    <property type="match status" value="1"/>
</dbReference>
<dbReference type="SUPFAM" id="SSF160544">
    <property type="entry name" value="EscU C-terminal domain-like"/>
    <property type="match status" value="1"/>
</dbReference>
<dbReference type="RefSeq" id="WP_068694621.1">
    <property type="nucleotide sequence ID" value="NZ_CP014167.1"/>
</dbReference>
<feature type="transmembrane region" description="Helical" evidence="12">
    <location>
        <begin position="202"/>
        <end position="220"/>
    </location>
</feature>
<keyword evidence="8 12" id="KW-0653">Protein transport</keyword>
<keyword evidence="5 12" id="KW-1003">Cell membrane</keyword>
<dbReference type="OrthoDB" id="9807950at2"/>
<evidence type="ECO:0000256" key="2">
    <source>
        <dbReference type="ARBA" id="ARBA00010690"/>
    </source>
</evidence>
<keyword evidence="14" id="KW-1185">Reference proteome</keyword>
<dbReference type="InterPro" id="IPR006136">
    <property type="entry name" value="FlhB"/>
</dbReference>
<accession>A0A1B1MXV7</accession>
<name>A0A1B1MXV7_9BACL</name>
<protein>
    <recommendedName>
        <fullName evidence="3 12">Flagellar biosynthetic protein FlhB</fullName>
    </recommendedName>
</protein>
<dbReference type="AlphaFoldDB" id="A0A1B1MXV7"/>
<sequence>MALALRYTLDLQLFAGEKTEKATPKKKQDARKKGQVAKSNDVSAALVLLSSFFALLMFGGYYKQHLVDLFKDFFLNRLTFDVTSQSVMTMFGNLAVQVALMLAPIFGVVMVVGILANYIQVGFLLTGESLKPKFSKIDPIKGFKNIFSMRSVIELLKSIFKLLVIFVVVYITLSGSRDEISKLGNVSVEAAFNYTAKLAVDLGIKIGAALLLLAFADYMYQRYSHAKSLRMSKQDIKDEYKKMEGDPLIKGKIRERQRRMALQRMMQEIPKADVIITNPTHFAVALKYDGSEMEAPQVIAKGQDYVALRIKEIAKEHGIITMENKPLARALFQRTEIGDSIPADLFQAVAEVLAYVYKLKGKVR</sequence>
<evidence type="ECO:0000256" key="12">
    <source>
        <dbReference type="RuleBase" id="RU364091"/>
    </source>
</evidence>
<keyword evidence="13" id="KW-0282">Flagellum</keyword>
<feature type="transmembrane region" description="Helical" evidence="12">
    <location>
        <begin position="155"/>
        <end position="173"/>
    </location>
</feature>
<keyword evidence="6 12" id="KW-0812">Transmembrane</keyword>
<comment type="function">
    <text evidence="12">Required for formation of the rod structure in the basal body of the flagellar apparatus. Together with FliI and FliH, may constitute the export apparatus of flagellin.</text>
</comment>
<organism evidence="13 14">
    <name type="scientific">Paenibacillus yonginensis</name>
    <dbReference type="NCBI Taxonomy" id="1462996"/>
    <lineage>
        <taxon>Bacteria</taxon>
        <taxon>Bacillati</taxon>
        <taxon>Bacillota</taxon>
        <taxon>Bacilli</taxon>
        <taxon>Bacillales</taxon>
        <taxon>Paenibacillaceae</taxon>
        <taxon>Paenibacillus</taxon>
    </lineage>
</organism>
<evidence type="ECO:0000256" key="6">
    <source>
        <dbReference type="ARBA" id="ARBA00022692"/>
    </source>
</evidence>
<dbReference type="Gene3D" id="3.40.1690.10">
    <property type="entry name" value="secretion proteins EscU"/>
    <property type="match status" value="1"/>
</dbReference>
<dbReference type="InterPro" id="IPR029025">
    <property type="entry name" value="T3SS_substrate_exporter_C"/>
</dbReference>
<evidence type="ECO:0000256" key="11">
    <source>
        <dbReference type="ARBA" id="ARBA00023225"/>
    </source>
</evidence>
<evidence type="ECO:0000256" key="9">
    <source>
        <dbReference type="ARBA" id="ARBA00022989"/>
    </source>
</evidence>
<dbReference type="Proteomes" id="UP000092573">
    <property type="component" value="Chromosome"/>
</dbReference>
<dbReference type="PANTHER" id="PTHR30531:SF12">
    <property type="entry name" value="FLAGELLAR BIOSYNTHETIC PROTEIN FLHB"/>
    <property type="match status" value="1"/>
</dbReference>
<dbReference type="Gene3D" id="6.10.250.2080">
    <property type="match status" value="1"/>
</dbReference>
<evidence type="ECO:0000256" key="7">
    <source>
        <dbReference type="ARBA" id="ARBA00022795"/>
    </source>
</evidence>
<evidence type="ECO:0000256" key="5">
    <source>
        <dbReference type="ARBA" id="ARBA00022475"/>
    </source>
</evidence>
<dbReference type="InterPro" id="IPR006135">
    <property type="entry name" value="T3SS_substrate_exporter"/>
</dbReference>
<comment type="similarity">
    <text evidence="2 12">Belongs to the type III secretion exporter family.</text>
</comment>
<dbReference type="STRING" id="1462996.AWM70_05045"/>
<evidence type="ECO:0000313" key="13">
    <source>
        <dbReference type="EMBL" id="ANS74014.1"/>
    </source>
</evidence>